<feature type="compositionally biased region" description="Polar residues" evidence="1">
    <location>
        <begin position="47"/>
        <end position="64"/>
    </location>
</feature>
<evidence type="ECO:0000313" key="4">
    <source>
        <dbReference type="Proteomes" id="UP000015464"/>
    </source>
</evidence>
<dbReference type="OrthoDB" id="10522032at2759"/>
<feature type="transmembrane region" description="Helical" evidence="2">
    <location>
        <begin position="6"/>
        <end position="27"/>
    </location>
</feature>
<keyword evidence="2" id="KW-0812">Transmembrane</keyword>
<evidence type="ECO:0000256" key="2">
    <source>
        <dbReference type="SAM" id="Phobius"/>
    </source>
</evidence>
<feature type="compositionally biased region" description="Low complexity" evidence="1">
    <location>
        <begin position="79"/>
        <end position="93"/>
    </location>
</feature>
<keyword evidence="2" id="KW-0472">Membrane</keyword>
<dbReference type="RefSeq" id="XP_013025434.1">
    <property type="nucleotide sequence ID" value="XM_013169980.1"/>
</dbReference>
<feature type="region of interest" description="Disordered" evidence="1">
    <location>
        <begin position="30"/>
        <end position="150"/>
    </location>
</feature>
<dbReference type="OMA" id="AVNHERP"/>
<dbReference type="AlphaFoldDB" id="S9X8D5"/>
<dbReference type="GeneID" id="25037882"/>
<evidence type="ECO:0000256" key="1">
    <source>
        <dbReference type="SAM" id="MobiDB-lite"/>
    </source>
</evidence>
<dbReference type="HOGENOM" id="CLU_1741640_0_0_1"/>
<dbReference type="EMBL" id="KE546994">
    <property type="protein sequence ID" value="EPY50096.1"/>
    <property type="molecule type" value="Genomic_DNA"/>
</dbReference>
<keyword evidence="4" id="KW-1185">Reference proteome</keyword>
<proteinExistence type="predicted"/>
<sequence>MFFFVFAGFALVALVVTIVTMIHSYFLKRRQKAAGQAKPTPRGRATETGNMPNRSPGSPLQTDTVPGFPAPPSVHYYATYRHPQTRTTTTVTEDQPDEVPPPYTAAIRENVSETSDHTQSPRGQEETTSRNRHERPRSPPPVYLPPEEMV</sequence>
<keyword evidence="2" id="KW-1133">Transmembrane helix</keyword>
<name>S9X8D5_SCHCR</name>
<accession>S9X8D5</accession>
<reference evidence="3 4" key="1">
    <citation type="journal article" date="2011" name="Science">
        <title>Comparative functional genomics of the fission yeasts.</title>
        <authorList>
            <person name="Rhind N."/>
            <person name="Chen Z."/>
            <person name="Yassour M."/>
            <person name="Thompson D.A."/>
            <person name="Haas B.J."/>
            <person name="Habib N."/>
            <person name="Wapinski I."/>
            <person name="Roy S."/>
            <person name="Lin M.F."/>
            <person name="Heiman D.I."/>
            <person name="Young S.K."/>
            <person name="Furuya K."/>
            <person name="Guo Y."/>
            <person name="Pidoux A."/>
            <person name="Chen H.M."/>
            <person name="Robbertse B."/>
            <person name="Goldberg J.M."/>
            <person name="Aoki K."/>
            <person name="Bayne E.H."/>
            <person name="Berlin A.M."/>
            <person name="Desjardins C.A."/>
            <person name="Dobbs E."/>
            <person name="Dukaj L."/>
            <person name="Fan L."/>
            <person name="FitzGerald M.G."/>
            <person name="French C."/>
            <person name="Gujja S."/>
            <person name="Hansen K."/>
            <person name="Keifenheim D."/>
            <person name="Levin J.Z."/>
            <person name="Mosher R.A."/>
            <person name="Mueller C.A."/>
            <person name="Pfiffner J."/>
            <person name="Priest M."/>
            <person name="Russ C."/>
            <person name="Smialowska A."/>
            <person name="Swoboda P."/>
            <person name="Sykes S.M."/>
            <person name="Vaughn M."/>
            <person name="Vengrova S."/>
            <person name="Yoder R."/>
            <person name="Zeng Q."/>
            <person name="Allshire R."/>
            <person name="Baulcombe D."/>
            <person name="Birren B.W."/>
            <person name="Brown W."/>
            <person name="Ekwall K."/>
            <person name="Kellis M."/>
            <person name="Leatherwood J."/>
            <person name="Levin H."/>
            <person name="Margalit H."/>
            <person name="Martienssen R."/>
            <person name="Nieduszynski C.A."/>
            <person name="Spatafora J.W."/>
            <person name="Friedman N."/>
            <person name="Dalgaard J.Z."/>
            <person name="Baumann P."/>
            <person name="Niki H."/>
            <person name="Regev A."/>
            <person name="Nusbaum C."/>
        </authorList>
    </citation>
    <scope>NUCLEOTIDE SEQUENCE [LARGE SCALE GENOMIC DNA]</scope>
    <source>
        <strain evidence="4">OY26 / ATCC MYA-4695 / CBS 11777 / NBRC 106824 / NRRL Y48691</strain>
    </source>
</reference>
<protein>
    <submittedName>
        <fullName evidence="3">Uncharacterized protein</fullName>
    </submittedName>
</protein>
<evidence type="ECO:0000313" key="3">
    <source>
        <dbReference type="EMBL" id="EPY50096.1"/>
    </source>
</evidence>
<organism evidence="3 4">
    <name type="scientific">Schizosaccharomyces cryophilus (strain OY26 / ATCC MYA-4695 / CBS 11777 / NBRC 106824 / NRRL Y48691)</name>
    <name type="common">Fission yeast</name>
    <dbReference type="NCBI Taxonomy" id="653667"/>
    <lineage>
        <taxon>Eukaryota</taxon>
        <taxon>Fungi</taxon>
        <taxon>Dikarya</taxon>
        <taxon>Ascomycota</taxon>
        <taxon>Taphrinomycotina</taxon>
        <taxon>Schizosaccharomycetes</taxon>
        <taxon>Schizosaccharomycetales</taxon>
        <taxon>Schizosaccharomycetaceae</taxon>
        <taxon>Schizosaccharomyces</taxon>
    </lineage>
</organism>
<dbReference type="Proteomes" id="UP000015464">
    <property type="component" value="Unassembled WGS sequence"/>
</dbReference>
<gene>
    <name evidence="3" type="ORF">SPOG_03565</name>
</gene>